<comment type="caution">
    <text evidence="1">The sequence shown here is derived from an EMBL/GenBank/DDBJ whole genome shotgun (WGS) entry which is preliminary data.</text>
</comment>
<dbReference type="EMBL" id="LCNM01000002">
    <property type="protein sequence ID" value="KKU56926.1"/>
    <property type="molecule type" value="Genomic_DNA"/>
</dbReference>
<proteinExistence type="predicted"/>
<dbReference type="AlphaFoldDB" id="A0A0G1RID6"/>
<reference evidence="1 2" key="1">
    <citation type="journal article" date="2015" name="Nature">
        <title>rRNA introns, odd ribosomes, and small enigmatic genomes across a large radiation of phyla.</title>
        <authorList>
            <person name="Brown C.T."/>
            <person name="Hug L.A."/>
            <person name="Thomas B.C."/>
            <person name="Sharon I."/>
            <person name="Castelle C.J."/>
            <person name="Singh A."/>
            <person name="Wilkins M.J."/>
            <person name="Williams K.H."/>
            <person name="Banfield J.F."/>
        </authorList>
    </citation>
    <scope>NUCLEOTIDE SEQUENCE [LARGE SCALE GENOMIC DNA]</scope>
</reference>
<name>A0A0G1RID6_9BACT</name>
<organism evidence="1 2">
    <name type="scientific">Candidatus Amesbacteria bacterium GW2011_GWA2_47_11</name>
    <dbReference type="NCBI Taxonomy" id="1618357"/>
    <lineage>
        <taxon>Bacteria</taxon>
        <taxon>Candidatus Amesiibacteriota</taxon>
    </lineage>
</organism>
<dbReference type="Proteomes" id="UP000034607">
    <property type="component" value="Unassembled WGS sequence"/>
</dbReference>
<gene>
    <name evidence="1" type="ORF">UX78_C0002G0106</name>
</gene>
<evidence type="ECO:0000313" key="2">
    <source>
        <dbReference type="Proteomes" id="UP000034607"/>
    </source>
</evidence>
<sequence length="78" mass="8563">MTEQTVTEYLSDLQRIKDCLTGDPKQDILVSTALGVLASNVKLTYASTDDLTVGEAERVLDEIRKAISPQKSAPQILR</sequence>
<protein>
    <submittedName>
        <fullName evidence="1">Uncharacterized protein</fullName>
    </submittedName>
</protein>
<evidence type="ECO:0000313" key="1">
    <source>
        <dbReference type="EMBL" id="KKU56926.1"/>
    </source>
</evidence>
<accession>A0A0G1RID6</accession>